<evidence type="ECO:0000313" key="3">
    <source>
        <dbReference type="EMBL" id="CAA6799343.1"/>
    </source>
</evidence>
<dbReference type="InterPro" id="IPR003848">
    <property type="entry name" value="DUF218"/>
</dbReference>
<proteinExistence type="predicted"/>
<dbReference type="InterPro" id="IPR014729">
    <property type="entry name" value="Rossmann-like_a/b/a_fold"/>
</dbReference>
<keyword evidence="1" id="KW-0472">Membrane</keyword>
<keyword evidence="1" id="KW-0812">Transmembrane</keyword>
<dbReference type="PANTHER" id="PTHR30336">
    <property type="entry name" value="INNER MEMBRANE PROTEIN, PROBABLE PERMEASE"/>
    <property type="match status" value="1"/>
</dbReference>
<sequence length="237" mass="27221">MNVELSFMLKKMLSVALMPWSIAILLSLLALFFLYRHKIQKAKKYLTISILWVILISWAPFANLALKPLESSYERLENIPENIEYILLLGGDRNNRAWEALRLYHKIPNVKIITSGHSLHDPISDAEKTATKLIESGIPEERVLMQAMAKTTFEEAQHMKERVGEKPFILITAAYHMPRAMKLFKKAGLNPIAAPADFNRPEETGYATVLQSKQLKNTERAWHEYLGILFYKLQGKI</sequence>
<dbReference type="PANTHER" id="PTHR30336:SF4">
    <property type="entry name" value="ENVELOPE BIOGENESIS FACTOR ELYC"/>
    <property type="match status" value="1"/>
</dbReference>
<feature type="transmembrane region" description="Helical" evidence="1">
    <location>
        <begin position="12"/>
        <end position="34"/>
    </location>
</feature>
<dbReference type="GO" id="GO:0005886">
    <property type="term" value="C:plasma membrane"/>
    <property type="evidence" value="ECO:0007669"/>
    <property type="project" value="TreeGrafter"/>
</dbReference>
<evidence type="ECO:0000256" key="1">
    <source>
        <dbReference type="SAM" id="Phobius"/>
    </source>
</evidence>
<dbReference type="Pfam" id="PF02698">
    <property type="entry name" value="DUF218"/>
    <property type="match status" value="1"/>
</dbReference>
<dbReference type="CDD" id="cd06259">
    <property type="entry name" value="YdcF-like"/>
    <property type="match status" value="1"/>
</dbReference>
<dbReference type="EMBL" id="CACVAP010000017">
    <property type="protein sequence ID" value="CAA6799343.1"/>
    <property type="molecule type" value="Genomic_DNA"/>
</dbReference>
<evidence type="ECO:0000259" key="2">
    <source>
        <dbReference type="Pfam" id="PF02698"/>
    </source>
</evidence>
<dbReference type="AlphaFoldDB" id="A0A6S6S9N6"/>
<protein>
    <submittedName>
        <fullName evidence="3">Membrane Protein Functionally coupled to the MukBEF Chromosome Partitioning Mechanism</fullName>
    </submittedName>
</protein>
<dbReference type="Gene3D" id="3.40.50.620">
    <property type="entry name" value="HUPs"/>
    <property type="match status" value="1"/>
</dbReference>
<organism evidence="3">
    <name type="scientific">uncultured Sulfurovum sp</name>
    <dbReference type="NCBI Taxonomy" id="269237"/>
    <lineage>
        <taxon>Bacteria</taxon>
        <taxon>Pseudomonadati</taxon>
        <taxon>Campylobacterota</taxon>
        <taxon>Epsilonproteobacteria</taxon>
        <taxon>Campylobacterales</taxon>
        <taxon>Sulfurovaceae</taxon>
        <taxon>Sulfurovum</taxon>
        <taxon>environmental samples</taxon>
    </lineage>
</organism>
<keyword evidence="1" id="KW-1133">Transmembrane helix</keyword>
<feature type="transmembrane region" description="Helical" evidence="1">
    <location>
        <begin position="46"/>
        <end position="66"/>
    </location>
</feature>
<dbReference type="InterPro" id="IPR051599">
    <property type="entry name" value="Cell_Envelope_Assoc"/>
</dbReference>
<dbReference type="GO" id="GO:0000270">
    <property type="term" value="P:peptidoglycan metabolic process"/>
    <property type="evidence" value="ECO:0007669"/>
    <property type="project" value="TreeGrafter"/>
</dbReference>
<dbReference type="GO" id="GO:0043164">
    <property type="term" value="P:Gram-negative-bacterium-type cell wall biogenesis"/>
    <property type="evidence" value="ECO:0007669"/>
    <property type="project" value="TreeGrafter"/>
</dbReference>
<feature type="domain" description="DUF218" evidence="2">
    <location>
        <begin position="85"/>
        <end position="227"/>
    </location>
</feature>
<name>A0A6S6S9N6_9BACT</name>
<accession>A0A6S6S9N6</accession>
<reference evidence="3" key="1">
    <citation type="submission" date="2020-01" db="EMBL/GenBank/DDBJ databases">
        <authorList>
            <person name="Meier V. D."/>
            <person name="Meier V D."/>
        </authorList>
    </citation>
    <scope>NUCLEOTIDE SEQUENCE</scope>
    <source>
        <strain evidence="3">HLG_WM_MAG_06</strain>
    </source>
</reference>
<gene>
    <name evidence="3" type="ORF">HELGO_WM11504</name>
</gene>